<proteinExistence type="predicted"/>
<dbReference type="EMBL" id="CM004471">
    <property type="protein sequence ID" value="OCT87383.1"/>
    <property type="molecule type" value="Genomic_DNA"/>
</dbReference>
<gene>
    <name evidence="1" type="ORF">XELAEV_18021084mg</name>
</gene>
<dbReference type="Proteomes" id="UP000694892">
    <property type="component" value="Chromosome 3S"/>
</dbReference>
<evidence type="ECO:0000313" key="2">
    <source>
        <dbReference type="Proteomes" id="UP000694892"/>
    </source>
</evidence>
<name>A0A974D883_XENLA</name>
<organism evidence="1 2">
    <name type="scientific">Xenopus laevis</name>
    <name type="common">African clawed frog</name>
    <dbReference type="NCBI Taxonomy" id="8355"/>
    <lineage>
        <taxon>Eukaryota</taxon>
        <taxon>Metazoa</taxon>
        <taxon>Chordata</taxon>
        <taxon>Craniata</taxon>
        <taxon>Vertebrata</taxon>
        <taxon>Euteleostomi</taxon>
        <taxon>Amphibia</taxon>
        <taxon>Batrachia</taxon>
        <taxon>Anura</taxon>
        <taxon>Pipoidea</taxon>
        <taxon>Pipidae</taxon>
        <taxon>Xenopodinae</taxon>
        <taxon>Xenopus</taxon>
        <taxon>Xenopus</taxon>
    </lineage>
</organism>
<protein>
    <submittedName>
        <fullName evidence="1">Uncharacterized protein</fullName>
    </submittedName>
</protein>
<evidence type="ECO:0000313" key="1">
    <source>
        <dbReference type="EMBL" id="OCT87383.1"/>
    </source>
</evidence>
<dbReference type="AlphaFoldDB" id="A0A974D883"/>
<accession>A0A974D883</accession>
<reference evidence="2" key="1">
    <citation type="journal article" date="2016" name="Nature">
        <title>Genome evolution in the allotetraploid frog Xenopus laevis.</title>
        <authorList>
            <person name="Session A.M."/>
            <person name="Uno Y."/>
            <person name="Kwon T."/>
            <person name="Chapman J.A."/>
            <person name="Toyoda A."/>
            <person name="Takahashi S."/>
            <person name="Fukui A."/>
            <person name="Hikosaka A."/>
            <person name="Suzuki A."/>
            <person name="Kondo M."/>
            <person name="van Heeringen S.J."/>
            <person name="Quigley I."/>
            <person name="Heinz S."/>
            <person name="Ogino H."/>
            <person name="Ochi H."/>
            <person name="Hellsten U."/>
            <person name="Lyons J.B."/>
            <person name="Simakov O."/>
            <person name="Putnam N."/>
            <person name="Stites J."/>
            <person name="Kuroki Y."/>
            <person name="Tanaka T."/>
            <person name="Michiue T."/>
            <person name="Watanabe M."/>
            <person name="Bogdanovic O."/>
            <person name="Lister R."/>
            <person name="Georgiou G."/>
            <person name="Paranjpe S.S."/>
            <person name="van Kruijsbergen I."/>
            <person name="Shu S."/>
            <person name="Carlson J."/>
            <person name="Kinoshita T."/>
            <person name="Ohta Y."/>
            <person name="Mawaribuchi S."/>
            <person name="Jenkins J."/>
            <person name="Grimwood J."/>
            <person name="Schmutz J."/>
            <person name="Mitros T."/>
            <person name="Mozaffari S.V."/>
            <person name="Suzuki Y."/>
            <person name="Haramoto Y."/>
            <person name="Yamamoto T.S."/>
            <person name="Takagi C."/>
            <person name="Heald R."/>
            <person name="Miller K."/>
            <person name="Haudenschild C."/>
            <person name="Kitzman J."/>
            <person name="Nakayama T."/>
            <person name="Izutsu Y."/>
            <person name="Robert J."/>
            <person name="Fortriede J."/>
            <person name="Burns K."/>
            <person name="Lotay V."/>
            <person name="Karimi K."/>
            <person name="Yasuoka Y."/>
            <person name="Dichmann D.S."/>
            <person name="Flajnik M.F."/>
            <person name="Houston D.W."/>
            <person name="Shendure J."/>
            <person name="DuPasquier L."/>
            <person name="Vize P.D."/>
            <person name="Zorn A.M."/>
            <person name="Ito M."/>
            <person name="Marcotte E.M."/>
            <person name="Wallingford J.B."/>
            <person name="Ito Y."/>
            <person name="Asashima M."/>
            <person name="Ueno N."/>
            <person name="Matsuda Y."/>
            <person name="Veenstra G.J."/>
            <person name="Fujiyama A."/>
            <person name="Harland R.M."/>
            <person name="Taira M."/>
            <person name="Rokhsar D.S."/>
        </authorList>
    </citation>
    <scope>NUCLEOTIDE SEQUENCE [LARGE SCALE GENOMIC DNA]</scope>
    <source>
        <strain evidence="2">J</strain>
    </source>
</reference>
<sequence length="82" mass="9195">MEFGYCGYHLQQSAHCIPRLIGPTNHNFHSLLSIDYTQISIFCITNRLTDAVKMQKGKYSSILGHAPKTVSGRSVTKRLLLS</sequence>